<keyword evidence="4 5" id="KW-0472">Membrane</keyword>
<organism evidence="7 8">
    <name type="scientific">Liquidambar formosana</name>
    <name type="common">Formosan gum</name>
    <dbReference type="NCBI Taxonomy" id="63359"/>
    <lineage>
        <taxon>Eukaryota</taxon>
        <taxon>Viridiplantae</taxon>
        <taxon>Streptophyta</taxon>
        <taxon>Embryophyta</taxon>
        <taxon>Tracheophyta</taxon>
        <taxon>Spermatophyta</taxon>
        <taxon>Magnoliopsida</taxon>
        <taxon>eudicotyledons</taxon>
        <taxon>Gunneridae</taxon>
        <taxon>Pentapetalae</taxon>
        <taxon>Saxifragales</taxon>
        <taxon>Altingiaceae</taxon>
        <taxon>Liquidambar</taxon>
    </lineage>
</organism>
<sequence length="199" mass="21613">MGYQTTCSEIIGYSIIAAMMVVIGGCITLVLVFQPHPPSFRVNSLYVSPLNVTAFNTSTSQITLAWDILFIIANPHKMASISYERVEASVSYKDNFLSSAIIMPFHQHKKEEAAQQVTMAASSQYVNNGVVNAIAADLLRGAVGFNVKVDAGVVRVDWGSWIERRVGVKVSCEDVKVGLWSFTTAGTLLGGSRPCKVHL</sequence>
<evidence type="ECO:0000256" key="2">
    <source>
        <dbReference type="ARBA" id="ARBA00022692"/>
    </source>
</evidence>
<evidence type="ECO:0000259" key="6">
    <source>
        <dbReference type="Pfam" id="PF03168"/>
    </source>
</evidence>
<feature type="domain" description="Late embryogenesis abundant protein LEA-2 subgroup" evidence="6">
    <location>
        <begin position="72"/>
        <end position="172"/>
    </location>
</feature>
<keyword evidence="2 5" id="KW-0812">Transmembrane</keyword>
<dbReference type="GO" id="GO:0005886">
    <property type="term" value="C:plasma membrane"/>
    <property type="evidence" value="ECO:0007669"/>
    <property type="project" value="TreeGrafter"/>
</dbReference>
<evidence type="ECO:0000313" key="7">
    <source>
        <dbReference type="EMBL" id="KAK9293043.1"/>
    </source>
</evidence>
<dbReference type="AlphaFoldDB" id="A0AAP0S8Q1"/>
<proteinExistence type="predicted"/>
<evidence type="ECO:0000256" key="4">
    <source>
        <dbReference type="ARBA" id="ARBA00023136"/>
    </source>
</evidence>
<dbReference type="PANTHER" id="PTHR31234:SF55">
    <property type="entry name" value="LATE EMBRYOGENESIS ABUNDANT (LEA) HYDROXYPROLINE-RICH GLYCOPROTEIN FAMILY"/>
    <property type="match status" value="1"/>
</dbReference>
<dbReference type="EMBL" id="JBBPBK010000001">
    <property type="protein sequence ID" value="KAK9293043.1"/>
    <property type="molecule type" value="Genomic_DNA"/>
</dbReference>
<dbReference type="PANTHER" id="PTHR31234">
    <property type="entry name" value="LATE EMBRYOGENESIS ABUNDANT (LEA) HYDROXYPROLINE-RICH GLYCOPROTEIN FAMILY"/>
    <property type="match status" value="1"/>
</dbReference>
<keyword evidence="8" id="KW-1185">Reference proteome</keyword>
<reference evidence="7 8" key="1">
    <citation type="journal article" date="2024" name="Plant J.">
        <title>Genome sequences and population genomics reveal climatic adaptation and genomic divergence between two closely related sweetgum species.</title>
        <authorList>
            <person name="Xu W.Q."/>
            <person name="Ren C.Q."/>
            <person name="Zhang X.Y."/>
            <person name="Comes H.P."/>
            <person name="Liu X.H."/>
            <person name="Li Y.G."/>
            <person name="Kettle C.J."/>
            <person name="Jalonen R."/>
            <person name="Gaisberger H."/>
            <person name="Ma Y.Z."/>
            <person name="Qiu Y.X."/>
        </authorList>
    </citation>
    <scope>NUCLEOTIDE SEQUENCE [LARGE SCALE GENOMIC DNA]</scope>
    <source>
        <strain evidence="7">Hangzhou</strain>
    </source>
</reference>
<evidence type="ECO:0000256" key="5">
    <source>
        <dbReference type="SAM" id="Phobius"/>
    </source>
</evidence>
<dbReference type="InterPro" id="IPR004864">
    <property type="entry name" value="LEA_2"/>
</dbReference>
<accession>A0AAP0S8Q1</accession>
<evidence type="ECO:0000256" key="1">
    <source>
        <dbReference type="ARBA" id="ARBA00004167"/>
    </source>
</evidence>
<evidence type="ECO:0000256" key="3">
    <source>
        <dbReference type="ARBA" id="ARBA00022989"/>
    </source>
</evidence>
<comment type="subcellular location">
    <subcellularLocation>
        <location evidence="1">Membrane</location>
        <topology evidence="1">Single-pass membrane protein</topology>
    </subcellularLocation>
</comment>
<dbReference type="GO" id="GO:0098542">
    <property type="term" value="P:defense response to other organism"/>
    <property type="evidence" value="ECO:0007669"/>
    <property type="project" value="InterPro"/>
</dbReference>
<feature type="transmembrane region" description="Helical" evidence="5">
    <location>
        <begin position="12"/>
        <end position="33"/>
    </location>
</feature>
<name>A0AAP0S8Q1_LIQFO</name>
<keyword evidence="3 5" id="KW-1133">Transmembrane helix</keyword>
<dbReference type="InterPro" id="IPR044839">
    <property type="entry name" value="NDR1-like"/>
</dbReference>
<comment type="caution">
    <text evidence="7">The sequence shown here is derived from an EMBL/GenBank/DDBJ whole genome shotgun (WGS) entry which is preliminary data.</text>
</comment>
<gene>
    <name evidence="7" type="ORF">L1049_021027</name>
</gene>
<protein>
    <recommendedName>
        <fullName evidence="6">Late embryogenesis abundant protein LEA-2 subgroup domain-containing protein</fullName>
    </recommendedName>
</protein>
<dbReference type="Proteomes" id="UP001415857">
    <property type="component" value="Unassembled WGS sequence"/>
</dbReference>
<evidence type="ECO:0000313" key="8">
    <source>
        <dbReference type="Proteomes" id="UP001415857"/>
    </source>
</evidence>
<dbReference type="Pfam" id="PF03168">
    <property type="entry name" value="LEA_2"/>
    <property type="match status" value="1"/>
</dbReference>